<evidence type="ECO:0000256" key="2">
    <source>
        <dbReference type="ARBA" id="ARBA00022679"/>
    </source>
</evidence>
<keyword evidence="3" id="KW-0949">S-adenosyl-L-methionine</keyword>
<dbReference type="PANTHER" id="PTHR11061">
    <property type="entry name" value="RNA M5U METHYLTRANSFERASE"/>
    <property type="match status" value="1"/>
</dbReference>
<accession>A0A6J6CC65</accession>
<name>A0A6J6CC65_9ZZZZ</name>
<dbReference type="Gene3D" id="2.40.50.140">
    <property type="entry name" value="Nucleic acid-binding proteins"/>
    <property type="match status" value="1"/>
</dbReference>
<dbReference type="GO" id="GO:0070475">
    <property type="term" value="P:rRNA base methylation"/>
    <property type="evidence" value="ECO:0007669"/>
    <property type="project" value="TreeGrafter"/>
</dbReference>
<dbReference type="PROSITE" id="PS50926">
    <property type="entry name" value="TRAM"/>
    <property type="match status" value="1"/>
</dbReference>
<dbReference type="Pfam" id="PF01938">
    <property type="entry name" value="TRAM"/>
    <property type="match status" value="1"/>
</dbReference>
<dbReference type="InterPro" id="IPR012340">
    <property type="entry name" value="NA-bd_OB-fold"/>
</dbReference>
<dbReference type="InterPro" id="IPR029063">
    <property type="entry name" value="SAM-dependent_MTases_sf"/>
</dbReference>
<gene>
    <name evidence="5" type="ORF">UFOPK1541_00020</name>
</gene>
<evidence type="ECO:0000259" key="4">
    <source>
        <dbReference type="PROSITE" id="PS50926"/>
    </source>
</evidence>
<dbReference type="InterPro" id="IPR002792">
    <property type="entry name" value="TRAM_dom"/>
</dbReference>
<dbReference type="AlphaFoldDB" id="A0A6J6CC65"/>
<dbReference type="InterPro" id="IPR030391">
    <property type="entry name" value="MeTrfase_TrmA_CS"/>
</dbReference>
<dbReference type="PROSITE" id="PS01231">
    <property type="entry name" value="TRMA_2"/>
    <property type="match status" value="1"/>
</dbReference>
<sequence length="412" mass="45244">MAIDGARSEKTERKAELTVGQRFVVTIEKIAHGGHFIARHQGAVIFVRHAIPGEEVEIEITGTGSSFNRADVVNVVTASQDRVSAPCQFAHRSGCGGCDFQHISLPRQRDLKAEVITEQFSRIAKQDIRVEVEEVGGALGYRTRFNAVTTRDGALGFRQARSNKVVPVSDCRILQPEINYQELSNRKWKGDLRVEVTFSTNAERTIATGYLRDESPVRTSEGPDVASYKVNDFPLEVSQRSFWQSHKSAPKVLTDAVLKYAQLKAGDQVLDLYGGVGLFTSQFLELVTENGRIDLVEGSKSATGDALRNFANHKNVGVHTGDVEKILPRFSKADVIVLDPPREGAGKNVVASMVSLKPRTIVYVACDPAALARDTAYLAESGYALSQIRAFDLFPMTQHIESVALFQPVKVS</sequence>
<reference evidence="5" key="1">
    <citation type="submission" date="2020-05" db="EMBL/GenBank/DDBJ databases">
        <authorList>
            <person name="Chiriac C."/>
            <person name="Salcher M."/>
            <person name="Ghai R."/>
            <person name="Kavagutti S V."/>
        </authorList>
    </citation>
    <scope>NUCLEOTIDE SEQUENCE</scope>
</reference>
<dbReference type="InterPro" id="IPR010280">
    <property type="entry name" value="U5_MeTrfase_fam"/>
</dbReference>
<dbReference type="CDD" id="cd02440">
    <property type="entry name" value="AdoMet_MTases"/>
    <property type="match status" value="1"/>
</dbReference>
<evidence type="ECO:0000313" key="5">
    <source>
        <dbReference type="EMBL" id="CAB4547903.1"/>
    </source>
</evidence>
<feature type="domain" description="TRAM" evidence="4">
    <location>
        <begin position="16"/>
        <end position="74"/>
    </location>
</feature>
<dbReference type="EMBL" id="CAEZTA010000001">
    <property type="protein sequence ID" value="CAB4547903.1"/>
    <property type="molecule type" value="Genomic_DNA"/>
</dbReference>
<keyword evidence="2" id="KW-0808">Transferase</keyword>
<organism evidence="5">
    <name type="scientific">freshwater metagenome</name>
    <dbReference type="NCBI Taxonomy" id="449393"/>
    <lineage>
        <taxon>unclassified sequences</taxon>
        <taxon>metagenomes</taxon>
        <taxon>ecological metagenomes</taxon>
    </lineage>
</organism>
<protein>
    <submittedName>
        <fullName evidence="5">Unannotated protein</fullName>
    </submittedName>
</protein>
<keyword evidence="1" id="KW-0489">Methyltransferase</keyword>
<dbReference type="SUPFAM" id="SSF53335">
    <property type="entry name" value="S-adenosyl-L-methionine-dependent methyltransferases"/>
    <property type="match status" value="1"/>
</dbReference>
<dbReference type="Gene3D" id="3.40.50.150">
    <property type="entry name" value="Vaccinia Virus protein VP39"/>
    <property type="match status" value="2"/>
</dbReference>
<dbReference type="PANTHER" id="PTHR11061:SF30">
    <property type="entry name" value="TRNA (URACIL(54)-C(5))-METHYLTRANSFERASE"/>
    <property type="match status" value="1"/>
</dbReference>
<dbReference type="Gene3D" id="2.40.50.1070">
    <property type="match status" value="1"/>
</dbReference>
<dbReference type="SUPFAM" id="SSF50249">
    <property type="entry name" value="Nucleic acid-binding proteins"/>
    <property type="match status" value="1"/>
</dbReference>
<evidence type="ECO:0000256" key="3">
    <source>
        <dbReference type="ARBA" id="ARBA00022691"/>
    </source>
</evidence>
<proteinExistence type="predicted"/>
<evidence type="ECO:0000256" key="1">
    <source>
        <dbReference type="ARBA" id="ARBA00022603"/>
    </source>
</evidence>
<dbReference type="PROSITE" id="PS51687">
    <property type="entry name" value="SAM_MT_RNA_M5U"/>
    <property type="match status" value="1"/>
</dbReference>
<dbReference type="Pfam" id="PF05958">
    <property type="entry name" value="tRNA_U5-meth_tr"/>
    <property type="match status" value="1"/>
</dbReference>
<dbReference type="GO" id="GO:0070041">
    <property type="term" value="F:rRNA (uridine-C5-)-methyltransferase activity"/>
    <property type="evidence" value="ECO:0007669"/>
    <property type="project" value="TreeGrafter"/>
</dbReference>